<evidence type="ECO:0000313" key="4">
    <source>
        <dbReference type="Proteomes" id="UP001161757"/>
    </source>
</evidence>
<dbReference type="AlphaFoldDB" id="A0AAN6ETC5"/>
<protein>
    <recommendedName>
        <fullName evidence="5">Phenylalanine ammonia-lyase</fullName>
    </recommendedName>
</protein>
<dbReference type="InterPro" id="IPR024083">
    <property type="entry name" value="Fumarase/histidase_N"/>
</dbReference>
<dbReference type="Proteomes" id="UP001161757">
    <property type="component" value="Unassembled WGS sequence"/>
</dbReference>
<dbReference type="Gene3D" id="1.10.274.20">
    <property type="entry name" value="Phenylalanine ammonia-lyase 1, domain 3"/>
    <property type="match status" value="1"/>
</dbReference>
<dbReference type="Pfam" id="PF00221">
    <property type="entry name" value="Lyase_aromatic"/>
    <property type="match status" value="2"/>
</dbReference>
<keyword evidence="2" id="KW-0175">Coiled coil</keyword>
<dbReference type="SUPFAM" id="SSF48557">
    <property type="entry name" value="L-aspartase-like"/>
    <property type="match status" value="2"/>
</dbReference>
<accession>A0AAN6ETC5</accession>
<gene>
    <name evidence="3" type="ORF">HRR80_005884</name>
</gene>
<dbReference type="PANTHER" id="PTHR10362">
    <property type="entry name" value="HISTIDINE AMMONIA-LYASE"/>
    <property type="match status" value="1"/>
</dbReference>
<evidence type="ECO:0000256" key="1">
    <source>
        <dbReference type="ARBA" id="ARBA00007238"/>
    </source>
</evidence>
<evidence type="ECO:0008006" key="5">
    <source>
        <dbReference type="Google" id="ProtNLM"/>
    </source>
</evidence>
<dbReference type="InterPro" id="IPR023144">
    <property type="entry name" value="Phe_NH3-lyase_shielding_dom_sf"/>
</dbReference>
<feature type="coiled-coil region" evidence="2">
    <location>
        <begin position="317"/>
        <end position="347"/>
    </location>
</feature>
<comment type="caution">
    <text evidence="3">The sequence shown here is derived from an EMBL/GenBank/DDBJ whole genome shotgun (WGS) entry which is preliminary data.</text>
</comment>
<organism evidence="3 4">
    <name type="scientific">Exophiala dermatitidis</name>
    <name type="common">Black yeast-like fungus</name>
    <name type="synonym">Wangiella dermatitidis</name>
    <dbReference type="NCBI Taxonomy" id="5970"/>
    <lineage>
        <taxon>Eukaryota</taxon>
        <taxon>Fungi</taxon>
        <taxon>Dikarya</taxon>
        <taxon>Ascomycota</taxon>
        <taxon>Pezizomycotina</taxon>
        <taxon>Eurotiomycetes</taxon>
        <taxon>Chaetothyriomycetidae</taxon>
        <taxon>Chaetothyriales</taxon>
        <taxon>Herpotrichiellaceae</taxon>
        <taxon>Exophiala</taxon>
    </lineage>
</organism>
<reference evidence="3" key="1">
    <citation type="submission" date="2023-01" db="EMBL/GenBank/DDBJ databases">
        <title>Exophiala dermititidis isolated from Cystic Fibrosis Patient.</title>
        <authorList>
            <person name="Kurbessoian T."/>
            <person name="Crocker A."/>
            <person name="Murante D."/>
            <person name="Hogan D.A."/>
            <person name="Stajich J.E."/>
        </authorList>
    </citation>
    <scope>NUCLEOTIDE SEQUENCE</scope>
    <source>
        <strain evidence="3">Ex8</strain>
    </source>
</reference>
<dbReference type="Gene3D" id="1.20.200.10">
    <property type="entry name" value="Fumarase/aspartase (Central domain)"/>
    <property type="match status" value="1"/>
</dbReference>
<dbReference type="InterPro" id="IPR001106">
    <property type="entry name" value="Aromatic_Lyase"/>
</dbReference>
<evidence type="ECO:0000313" key="3">
    <source>
        <dbReference type="EMBL" id="KAJ8990399.1"/>
    </source>
</evidence>
<dbReference type="Gene3D" id="1.10.275.10">
    <property type="entry name" value="Fumarase/aspartase (N-terminal domain)"/>
    <property type="match status" value="1"/>
</dbReference>
<sequence>MSYIATMFSRESSPRRLLADVSMASSVTGSFRIQKRTTSSTCQAPSWHQITRMIQGPQQTSTMSSFVPDPQRTAQVLQQQQQKQMEEESWKKAATVSQHHLRTVYKEWKMALDLSKKGSIVLNGKGLRIGAVVAVAKFGCKPFVDLSEICVQVALSTATLQERMNQGEKIYGVNTGFGGSADTRTMDHEALQRALTQHQQSAVLARNDLGLGDEETETSSAMPTSWVRGAMVVRVNSLVRGHSGVGYKPIETLAEMVRRDMIPIVPLRGSISASGDLMPLSYIAGALQGNPDIFVRAGKGKERKTLSAPDALAEIHRLKVEEQTAKREKELEEIKAKEVEESKLSNKARKRLKRERKFQESLGNANDQPQVLDAATALKDLEKNPFGPVVLQGKDGLALVNGTAPSATVASLALYETNLLVFLAQVITCVTSEALCANVEWVHPFIAEIRPHHGQMEVARNLRMLLRNSKLVSSLSGPAPIARGKEGLAQDRYAIRSSPQWLGPHVDDLFQSTLRMGIELNSTTDNPVVSSVSQKVYNGANFQATEVAVAMEKARLAMQMIGKMLFAQTSELINPNLSNGLPPNLAADNPSLSFCLKGADINMAAYQSELGFLANPVTSHVQSAELHNQSINSLALVAARYAMKSVDTLSLMTATAIYIGLQAVDMRVMHMTFLEYFPGEVKKYILQGYGDKISAEDFELIFKAIKPEIHRSWIANSSRDLEDRCRMVSRSVTTTVFTLLGDRAAKDTLEWQRTIFQGTDTLRRCIAQRMPVAFVQWRQTFAEDTARKTVPMLSDSTKALYQFVRDELGVPFHLGLVDDPLSEPTSNTTTDVEERYLAAARESDKAKAPGATARPKKTIGSWISIIYEAIRNGKLPGHLLDTFKLDIMPDDFQHGPDAACKNGHGPAQG</sequence>
<dbReference type="InterPro" id="IPR008948">
    <property type="entry name" value="L-Aspartase-like"/>
</dbReference>
<proteinExistence type="inferred from homology"/>
<name>A0AAN6ETC5_EXODE</name>
<dbReference type="GO" id="GO:0016841">
    <property type="term" value="F:ammonia-lyase activity"/>
    <property type="evidence" value="ECO:0007669"/>
    <property type="project" value="InterPro"/>
</dbReference>
<dbReference type="EMBL" id="JAJGCB010000011">
    <property type="protein sequence ID" value="KAJ8990399.1"/>
    <property type="molecule type" value="Genomic_DNA"/>
</dbReference>
<dbReference type="PROSITE" id="PS00488">
    <property type="entry name" value="PAL_HISTIDASE"/>
    <property type="match status" value="1"/>
</dbReference>
<dbReference type="CDD" id="cd00332">
    <property type="entry name" value="PAL-HAL"/>
    <property type="match status" value="1"/>
</dbReference>
<comment type="similarity">
    <text evidence="1">Belongs to the PAL/histidase family.</text>
</comment>
<dbReference type="InterPro" id="IPR022313">
    <property type="entry name" value="Phe/His_NH3-lyase_AS"/>
</dbReference>
<evidence type="ECO:0000256" key="2">
    <source>
        <dbReference type="SAM" id="Coils"/>
    </source>
</evidence>